<evidence type="ECO:0000313" key="2">
    <source>
        <dbReference type="Proteomes" id="UP000269396"/>
    </source>
</evidence>
<protein>
    <submittedName>
        <fullName evidence="1">Uncharacterized protein</fullName>
    </submittedName>
</protein>
<reference evidence="1 2" key="1">
    <citation type="submission" date="2018-11" db="EMBL/GenBank/DDBJ databases">
        <authorList>
            <consortium name="Pathogen Informatics"/>
        </authorList>
    </citation>
    <scope>NUCLEOTIDE SEQUENCE [LARGE SCALE GENOMIC DNA]</scope>
    <source>
        <strain>Denwood</strain>
        <strain evidence="2">Zambia</strain>
    </source>
</reference>
<dbReference type="Proteomes" id="UP000269396">
    <property type="component" value="Unassembled WGS sequence"/>
</dbReference>
<dbReference type="SUPFAM" id="SSF52540">
    <property type="entry name" value="P-loop containing nucleoside triphosphate hydrolases"/>
    <property type="match status" value="1"/>
</dbReference>
<dbReference type="Gene3D" id="3.40.50.300">
    <property type="entry name" value="P-loop containing nucleotide triphosphate hydrolases"/>
    <property type="match status" value="1"/>
</dbReference>
<dbReference type="InterPro" id="IPR052752">
    <property type="entry name" value="NACHT-WD_repeat"/>
</dbReference>
<dbReference type="EMBL" id="UZAL01039480">
    <property type="protein sequence ID" value="VDP75508.1"/>
    <property type="molecule type" value="Genomic_DNA"/>
</dbReference>
<dbReference type="AlphaFoldDB" id="A0A183PU53"/>
<dbReference type="Pfam" id="PF13401">
    <property type="entry name" value="AAA_22"/>
    <property type="match status" value="1"/>
</dbReference>
<gene>
    <name evidence="1" type="ORF">SMTD_LOCUS17889</name>
</gene>
<dbReference type="PANTHER" id="PTHR19871">
    <property type="entry name" value="BETA TRANSDUCIN-RELATED PROTEIN"/>
    <property type="match status" value="1"/>
</dbReference>
<dbReference type="SMART" id="SM00382">
    <property type="entry name" value="AAA"/>
    <property type="match status" value="1"/>
</dbReference>
<dbReference type="PANTHER" id="PTHR19871:SF14">
    <property type="entry name" value="DUF4062 DOMAIN-CONTAINING PROTEIN"/>
    <property type="match status" value="1"/>
</dbReference>
<name>A0A183PU53_9TREM</name>
<dbReference type="STRING" id="31246.A0A183PU53"/>
<sequence>MCIAREETLMELYELIIKHTTNCQMNNETDKNYFSFIQLTGESGSGKSVLLASLIRMLLTKSISVNSSLVNPRVIYRMIGSSTMSLNLLNLLSYLCLELSTRMNHSSISDTYDGLRMALHTAIIEATYEQSSQQPLIIILDGIENLEVWLSEIEFMKHYELFTSIIQMTNRLYQPLQLKIIIQLYKYKKDKLKTILNDLKQFTNYDLFSSLIKYTKEFYGIKRVQFIIGNIILSRWGLTNEDLLNLYWIKLPLNDNYHHLNKQKRYSLQDMNYELCINDKIDRVYITYNWLHRFLHEFLYPLGIIYMTRSPPYGCYQLYNINQQLFQYWIEYYH</sequence>
<dbReference type="GO" id="GO:0016887">
    <property type="term" value="F:ATP hydrolysis activity"/>
    <property type="evidence" value="ECO:0007669"/>
    <property type="project" value="InterPro"/>
</dbReference>
<accession>A0A183PU53</accession>
<dbReference type="InterPro" id="IPR049945">
    <property type="entry name" value="AAA_22"/>
</dbReference>
<feature type="non-terminal residue" evidence="1">
    <location>
        <position position="334"/>
    </location>
</feature>
<evidence type="ECO:0000313" key="1">
    <source>
        <dbReference type="EMBL" id="VDP75508.1"/>
    </source>
</evidence>
<keyword evidence="2" id="KW-1185">Reference proteome</keyword>
<proteinExistence type="predicted"/>
<organism evidence="1 2">
    <name type="scientific">Schistosoma mattheei</name>
    <dbReference type="NCBI Taxonomy" id="31246"/>
    <lineage>
        <taxon>Eukaryota</taxon>
        <taxon>Metazoa</taxon>
        <taxon>Spiralia</taxon>
        <taxon>Lophotrochozoa</taxon>
        <taxon>Platyhelminthes</taxon>
        <taxon>Trematoda</taxon>
        <taxon>Digenea</taxon>
        <taxon>Strigeidida</taxon>
        <taxon>Schistosomatoidea</taxon>
        <taxon>Schistosomatidae</taxon>
        <taxon>Schistosoma</taxon>
    </lineage>
</organism>
<dbReference type="InterPro" id="IPR003593">
    <property type="entry name" value="AAA+_ATPase"/>
</dbReference>
<dbReference type="InterPro" id="IPR027417">
    <property type="entry name" value="P-loop_NTPase"/>
</dbReference>